<evidence type="ECO:0000313" key="3">
    <source>
        <dbReference type="Proteomes" id="UP000192472"/>
    </source>
</evidence>
<evidence type="ECO:0000259" key="1">
    <source>
        <dbReference type="PROSITE" id="PS50853"/>
    </source>
</evidence>
<dbReference type="Pfam" id="PF16116">
    <property type="entry name" value="DUF4832"/>
    <property type="match status" value="1"/>
</dbReference>
<dbReference type="AlphaFoldDB" id="A0A1W2G835"/>
<feature type="domain" description="Fibronectin type-III" evidence="1">
    <location>
        <begin position="481"/>
        <end position="571"/>
    </location>
</feature>
<organism evidence="2 3">
    <name type="scientific">Reichenbachiella faecimaris</name>
    <dbReference type="NCBI Taxonomy" id="692418"/>
    <lineage>
        <taxon>Bacteria</taxon>
        <taxon>Pseudomonadati</taxon>
        <taxon>Bacteroidota</taxon>
        <taxon>Cytophagia</taxon>
        <taxon>Cytophagales</taxon>
        <taxon>Reichenbachiellaceae</taxon>
        <taxon>Reichenbachiella</taxon>
    </lineage>
</organism>
<dbReference type="CDD" id="cd00063">
    <property type="entry name" value="FN3"/>
    <property type="match status" value="1"/>
</dbReference>
<protein>
    <submittedName>
        <fullName evidence="2">Por secretion system C-terminal sorting domain-containing protein</fullName>
    </submittedName>
</protein>
<proteinExistence type="predicted"/>
<dbReference type="SUPFAM" id="SSF49265">
    <property type="entry name" value="Fibronectin type III"/>
    <property type="match status" value="1"/>
</dbReference>
<keyword evidence="3" id="KW-1185">Reference proteome</keyword>
<dbReference type="InterPro" id="IPR032379">
    <property type="entry name" value="DUF4874"/>
</dbReference>
<accession>A0A1W2G835</accession>
<dbReference type="Gene3D" id="2.60.40.10">
    <property type="entry name" value="Immunoglobulins"/>
    <property type="match status" value="1"/>
</dbReference>
<name>A0A1W2G835_REIFA</name>
<dbReference type="InterPro" id="IPR026444">
    <property type="entry name" value="Secre_tail"/>
</dbReference>
<dbReference type="OrthoDB" id="9760654at2"/>
<dbReference type="Pfam" id="PF18962">
    <property type="entry name" value="Por_Secre_tail"/>
    <property type="match status" value="1"/>
</dbReference>
<dbReference type="SMART" id="SM00060">
    <property type="entry name" value="FN3"/>
    <property type="match status" value="1"/>
</dbReference>
<gene>
    <name evidence="2" type="ORF">SAMN04488029_1203</name>
</gene>
<dbReference type="PROSITE" id="PS50853">
    <property type="entry name" value="FN3"/>
    <property type="match status" value="1"/>
</dbReference>
<dbReference type="InterPro" id="IPR013783">
    <property type="entry name" value="Ig-like_fold"/>
</dbReference>
<dbReference type="InterPro" id="IPR032267">
    <property type="entry name" value="DUF4832"/>
</dbReference>
<reference evidence="2 3" key="1">
    <citation type="submission" date="2017-04" db="EMBL/GenBank/DDBJ databases">
        <authorList>
            <person name="Afonso C.L."/>
            <person name="Miller P.J."/>
            <person name="Scott M.A."/>
            <person name="Spackman E."/>
            <person name="Goraichik I."/>
            <person name="Dimitrov K.M."/>
            <person name="Suarez D.L."/>
            <person name="Swayne D.E."/>
        </authorList>
    </citation>
    <scope>NUCLEOTIDE SEQUENCE [LARGE SCALE GENOMIC DNA]</scope>
    <source>
        <strain evidence="2 3">DSM 26133</strain>
    </source>
</reference>
<dbReference type="Pfam" id="PF16173">
    <property type="entry name" value="DUF4874"/>
    <property type="match status" value="1"/>
</dbReference>
<dbReference type="InterPro" id="IPR003961">
    <property type="entry name" value="FN3_dom"/>
</dbReference>
<dbReference type="InterPro" id="IPR036116">
    <property type="entry name" value="FN3_sf"/>
</dbReference>
<sequence>MNFRRVRKYLSACLFLYETFAGTYGYTQNIITQYVSSSSEIANPERGWYDDYYSFTGGSNLSGDYIPLAVDELTRNRVEDNITLILRLFYLHQFLDESEVGAVYLEKMQDDFDAIRSAGVKCVIRFAYSASQDAEIWDATPEIVLAHIASLKPVLTENSDVIAGIQAGFIGAWGEWYYTENFAGANFIAFEEDQQNRRMVIEALLDAVPENIAVQGRTPAIIQNATQSDQPISDDEAYDGTNKSRIGHHNDCFLANASDYGTYTNLDEDISYLSQSTKYTISGGETCDASNEYSDCELSVPRMKELHWTYLNRDYNRQVYTKWREQECHDEINLALGYRLSLKQAEISETIDVGGTLNFEFVFVNEGYAAPTQNKDIQLVLTSLSSGTRTAVDYGGSNTDIRHWQPGETSLSGSVVVPAFLDNGNYMVGIRFKDQTMSLADDPAYSIQLAHFGEYDTESGVNELNLIVSIGNGGSETLPITPGNLIAESGDSGEISLTWNDLSDDENSFQLIRSHGDTEEWFEVAVIDADLTTWNDTNLTTGTTFHYRIRSVNEYGYSPWSDLASATTSATITSISQNDLDTLLLYPNPSDDEDVYIHFKDHAVRQVTIHDMNGVKVLETKTNKKKLKIDQEGMRVGTYIISVLDSNGRTRITKLILTE</sequence>
<dbReference type="Proteomes" id="UP000192472">
    <property type="component" value="Unassembled WGS sequence"/>
</dbReference>
<dbReference type="RefSeq" id="WP_084371484.1">
    <property type="nucleotide sequence ID" value="NZ_FWYF01000001.1"/>
</dbReference>
<dbReference type="NCBIfam" id="TIGR04183">
    <property type="entry name" value="Por_Secre_tail"/>
    <property type="match status" value="1"/>
</dbReference>
<evidence type="ECO:0000313" key="2">
    <source>
        <dbReference type="EMBL" id="SMD32845.1"/>
    </source>
</evidence>
<dbReference type="EMBL" id="FWYF01000001">
    <property type="protein sequence ID" value="SMD32845.1"/>
    <property type="molecule type" value="Genomic_DNA"/>
</dbReference>
<dbReference type="STRING" id="692418.SAMN04488029_1203"/>